<dbReference type="Proteomes" id="UP000028868">
    <property type="component" value="Unassembled WGS sequence"/>
</dbReference>
<dbReference type="EMBL" id="CCDI010000004">
    <property type="protein sequence ID" value="CDQ25247.1"/>
    <property type="molecule type" value="Genomic_DNA"/>
</dbReference>
<feature type="transmembrane region" description="Helical" evidence="1">
    <location>
        <begin position="6"/>
        <end position="25"/>
    </location>
</feature>
<keyword evidence="3" id="KW-1185">Reference proteome</keyword>
<protein>
    <recommendedName>
        <fullName evidence="4">Cytochrome c oxidase subunit 4</fullName>
    </recommendedName>
</protein>
<reference evidence="3" key="1">
    <citation type="submission" date="2014-03" db="EMBL/GenBank/DDBJ databases">
        <authorList>
            <person name="Urmite Genomes U."/>
        </authorList>
    </citation>
    <scope>NUCLEOTIDE SEQUENCE [LARGE SCALE GENOMIC DNA]</scope>
    <source>
        <strain evidence="3">HD-03</strain>
    </source>
</reference>
<keyword evidence="1" id="KW-1133">Transmembrane helix</keyword>
<keyword evidence="1" id="KW-0472">Membrane</keyword>
<evidence type="ECO:0000256" key="1">
    <source>
        <dbReference type="SAM" id="Phobius"/>
    </source>
</evidence>
<name>A0A024PA26_9BACI</name>
<comment type="caution">
    <text evidence="2">The sequence shown here is derived from an EMBL/GenBank/DDBJ whole genome shotgun (WGS) entry which is preliminary data.</text>
</comment>
<organism evidence="2 3">
    <name type="scientific">Halobacillus karajensis</name>
    <dbReference type="NCBI Taxonomy" id="195088"/>
    <lineage>
        <taxon>Bacteria</taxon>
        <taxon>Bacillati</taxon>
        <taxon>Bacillota</taxon>
        <taxon>Bacilli</taxon>
        <taxon>Bacillales</taxon>
        <taxon>Bacillaceae</taxon>
        <taxon>Halobacillus</taxon>
    </lineage>
</organism>
<sequence>MFSLLNIGSLVLGLIAWILPLIHLLGDHRRTALKWGILSLSACAVSLCLQLFYTYHLVSIEDWSALMDTTGAVASVAAVLLIVTLLLNAMSLMVSKKSAAN</sequence>
<dbReference type="AlphaFoldDB" id="A0A024PA26"/>
<dbReference type="RefSeq" id="WP_035510616.1">
    <property type="nucleotide sequence ID" value="NZ_CCDH010000002.1"/>
</dbReference>
<evidence type="ECO:0000313" key="3">
    <source>
        <dbReference type="Proteomes" id="UP000028868"/>
    </source>
</evidence>
<feature type="transmembrane region" description="Helical" evidence="1">
    <location>
        <begin position="73"/>
        <end position="94"/>
    </location>
</feature>
<proteinExistence type="predicted"/>
<evidence type="ECO:0000313" key="2">
    <source>
        <dbReference type="EMBL" id="CDQ25247.1"/>
    </source>
</evidence>
<evidence type="ECO:0008006" key="4">
    <source>
        <dbReference type="Google" id="ProtNLM"/>
    </source>
</evidence>
<reference evidence="2 3" key="2">
    <citation type="submission" date="2014-05" db="EMBL/GenBank/DDBJ databases">
        <title>Draft genome sequence of Halobacillus karajensis HK-03.</title>
        <authorList>
            <person name="Khelaifia S."/>
            <person name="Croce O."/>
            <person name="Lagier J.C."/>
            <person name="Raoult D."/>
        </authorList>
    </citation>
    <scope>NUCLEOTIDE SEQUENCE [LARGE SCALE GENOMIC DNA]</scope>
    <source>
        <strain evidence="2 3">HD-03</strain>
    </source>
</reference>
<accession>A0A024PA26</accession>
<feature type="transmembrane region" description="Helical" evidence="1">
    <location>
        <begin position="32"/>
        <end position="53"/>
    </location>
</feature>
<gene>
    <name evidence="2" type="ORF">BN983_03560</name>
</gene>
<keyword evidence="1" id="KW-0812">Transmembrane</keyword>